<reference evidence="1 2" key="2">
    <citation type="submission" date="2020-02" db="EMBL/GenBank/DDBJ databases">
        <title>The new genus of Enterobacteriales.</title>
        <authorList>
            <person name="Kim I.S."/>
        </authorList>
    </citation>
    <scope>NUCLEOTIDE SEQUENCE [LARGE SCALE GENOMIC DNA]</scope>
    <source>
        <strain evidence="1 2">SAP-6</strain>
    </source>
</reference>
<name>A0A845SL69_9GAMM</name>
<dbReference type="EMBL" id="WUBS01000009">
    <property type="protein sequence ID" value="NDL63736.1"/>
    <property type="molecule type" value="Genomic_DNA"/>
</dbReference>
<comment type="caution">
    <text evidence="1">The sequence shown here is derived from an EMBL/GenBank/DDBJ whole genome shotgun (WGS) entry which is preliminary data.</text>
</comment>
<organism evidence="1 2">
    <name type="scientific">Acerihabitans arboris</name>
    <dbReference type="NCBI Taxonomy" id="2691583"/>
    <lineage>
        <taxon>Bacteria</taxon>
        <taxon>Pseudomonadati</taxon>
        <taxon>Pseudomonadota</taxon>
        <taxon>Gammaproteobacteria</taxon>
        <taxon>Enterobacterales</taxon>
        <taxon>Pectobacteriaceae</taxon>
        <taxon>Acerihabitans</taxon>
    </lineage>
</organism>
<dbReference type="RefSeq" id="WP_162366458.1">
    <property type="nucleotide sequence ID" value="NZ_WUBS01000009.1"/>
</dbReference>
<evidence type="ECO:0000313" key="1">
    <source>
        <dbReference type="EMBL" id="NDL63736.1"/>
    </source>
</evidence>
<reference evidence="1 2" key="1">
    <citation type="submission" date="2019-12" db="EMBL/GenBank/DDBJ databases">
        <authorList>
            <person name="Lee S.D."/>
        </authorList>
    </citation>
    <scope>NUCLEOTIDE SEQUENCE [LARGE SCALE GENOMIC DNA]</scope>
    <source>
        <strain evidence="1 2">SAP-6</strain>
    </source>
</reference>
<dbReference type="Proteomes" id="UP000461443">
    <property type="component" value="Unassembled WGS sequence"/>
</dbReference>
<dbReference type="AlphaFoldDB" id="A0A845SL69"/>
<evidence type="ECO:0000313" key="2">
    <source>
        <dbReference type="Proteomes" id="UP000461443"/>
    </source>
</evidence>
<proteinExistence type="predicted"/>
<sequence length="60" mass="7087">MDIEELGRRIMERSKTMTRAERIKLLRDAHIIDEEGYYKEGFFSEETIARDRANGKPTVL</sequence>
<keyword evidence="2" id="KW-1185">Reference proteome</keyword>
<gene>
    <name evidence="1" type="ORF">GRH90_13385</name>
</gene>
<protein>
    <submittedName>
        <fullName evidence="1">Uncharacterized protein</fullName>
    </submittedName>
</protein>
<accession>A0A845SL69</accession>